<evidence type="ECO:0000313" key="3">
    <source>
        <dbReference type="Proteomes" id="UP001233271"/>
    </source>
</evidence>
<reference evidence="2" key="1">
    <citation type="journal article" date="2023" name="BMC Genomics">
        <title>Chromosome-level genome assemblies of Cutaneotrichosporon spp. (Trichosporonales, Basidiomycota) reveal imbalanced evolution between nucleotide sequences and chromosome synteny.</title>
        <authorList>
            <person name="Kobayashi Y."/>
            <person name="Kayamori A."/>
            <person name="Aoki K."/>
            <person name="Shiwa Y."/>
            <person name="Matsutani M."/>
            <person name="Fujita N."/>
            <person name="Sugita T."/>
            <person name="Iwasaki W."/>
            <person name="Tanaka N."/>
            <person name="Takashima M."/>
        </authorList>
    </citation>
    <scope>NUCLEOTIDE SEQUENCE</scope>
    <source>
        <strain evidence="2">HIS019</strain>
    </source>
</reference>
<dbReference type="GeneID" id="85497799"/>
<dbReference type="KEGG" id="ccac:CcaHIS019_0603880"/>
<feature type="compositionally biased region" description="Polar residues" evidence="1">
    <location>
        <begin position="138"/>
        <end position="155"/>
    </location>
</feature>
<dbReference type="InterPro" id="IPR019410">
    <property type="entry name" value="Methyltransf_16"/>
</dbReference>
<dbReference type="PANTHER" id="PTHR14614:SF162">
    <property type="entry name" value="EXPRESSED PROTEIN"/>
    <property type="match status" value="1"/>
</dbReference>
<keyword evidence="3" id="KW-1185">Reference proteome</keyword>
<dbReference type="RefSeq" id="XP_060459194.1">
    <property type="nucleotide sequence ID" value="XM_060602840.1"/>
</dbReference>
<dbReference type="InterPro" id="IPR029063">
    <property type="entry name" value="SAM-dependent_MTases_sf"/>
</dbReference>
<dbReference type="GO" id="GO:0005737">
    <property type="term" value="C:cytoplasm"/>
    <property type="evidence" value="ECO:0007669"/>
    <property type="project" value="TreeGrafter"/>
</dbReference>
<evidence type="ECO:0008006" key="4">
    <source>
        <dbReference type="Google" id="ProtNLM"/>
    </source>
</evidence>
<dbReference type="Proteomes" id="UP001233271">
    <property type="component" value="Chromosome 6"/>
</dbReference>
<dbReference type="EMBL" id="AP028217">
    <property type="protein sequence ID" value="BEI93929.1"/>
    <property type="molecule type" value="Genomic_DNA"/>
</dbReference>
<organism evidence="2 3">
    <name type="scientific">Cutaneotrichosporon cavernicola</name>
    <dbReference type="NCBI Taxonomy" id="279322"/>
    <lineage>
        <taxon>Eukaryota</taxon>
        <taxon>Fungi</taxon>
        <taxon>Dikarya</taxon>
        <taxon>Basidiomycota</taxon>
        <taxon>Agaricomycotina</taxon>
        <taxon>Tremellomycetes</taxon>
        <taxon>Trichosporonales</taxon>
        <taxon>Trichosporonaceae</taxon>
        <taxon>Cutaneotrichosporon</taxon>
    </lineage>
</organism>
<name>A0AA48QXU4_9TREE</name>
<sequence>MDTEVLPAPNTKHVATLHTRLPNGDEVTLLQQAVDADGTRLGTTGTTLWLGAQVLSAYLASAIEFKPNRGRALELGAGVGYLALTVASLGYDVVTSDIEPVVSRVLSPNAAAAPRGCGTIEAREIDWFDAVRAASEESGPSGSKQGGSTSTDPKSSASLALLDAQYDLVVTTDTIYAPEMTPALWAALERAAAPRPGRRTPTVYIGLERRDPRVVDAAMEMGRQRGCTMRRVAHGRVVKALERAGWHWGPEDWEGIEVWKGKWR</sequence>
<gene>
    <name evidence="2" type="ORF">CcaverHIS019_0603880</name>
</gene>
<dbReference type="PANTHER" id="PTHR14614">
    <property type="entry name" value="HEPATOCELLULAR CARCINOMA-ASSOCIATED ANTIGEN"/>
    <property type="match status" value="1"/>
</dbReference>
<dbReference type="CDD" id="cd02440">
    <property type="entry name" value="AdoMet_MTases"/>
    <property type="match status" value="1"/>
</dbReference>
<dbReference type="Pfam" id="PF10294">
    <property type="entry name" value="Methyltransf_16"/>
    <property type="match status" value="1"/>
</dbReference>
<dbReference type="AlphaFoldDB" id="A0AA48QXU4"/>
<dbReference type="GO" id="GO:0005634">
    <property type="term" value="C:nucleus"/>
    <property type="evidence" value="ECO:0007669"/>
    <property type="project" value="TreeGrafter"/>
</dbReference>
<evidence type="ECO:0000313" key="2">
    <source>
        <dbReference type="EMBL" id="BEI93929.1"/>
    </source>
</evidence>
<accession>A0AA48QXU4</accession>
<feature type="region of interest" description="Disordered" evidence="1">
    <location>
        <begin position="134"/>
        <end position="155"/>
    </location>
</feature>
<dbReference type="SUPFAM" id="SSF53335">
    <property type="entry name" value="S-adenosyl-L-methionine-dependent methyltransferases"/>
    <property type="match status" value="1"/>
</dbReference>
<protein>
    <recommendedName>
        <fullName evidence="4">S-adenosyl-L-methionine-dependent methyltransferase</fullName>
    </recommendedName>
</protein>
<evidence type="ECO:0000256" key="1">
    <source>
        <dbReference type="SAM" id="MobiDB-lite"/>
    </source>
</evidence>
<dbReference type="Gene3D" id="3.40.50.150">
    <property type="entry name" value="Vaccinia Virus protein VP39"/>
    <property type="match status" value="1"/>
</dbReference>
<proteinExistence type="predicted"/>
<dbReference type="GO" id="GO:0008757">
    <property type="term" value="F:S-adenosylmethionine-dependent methyltransferase activity"/>
    <property type="evidence" value="ECO:0007669"/>
    <property type="project" value="UniProtKB-ARBA"/>
</dbReference>